<proteinExistence type="predicted"/>
<dbReference type="Proteomes" id="UP000008311">
    <property type="component" value="Unassembled WGS sequence"/>
</dbReference>
<organism evidence="2 3">
    <name type="scientific">Ricinus communis</name>
    <name type="common">Castor bean</name>
    <dbReference type="NCBI Taxonomy" id="3988"/>
    <lineage>
        <taxon>Eukaryota</taxon>
        <taxon>Viridiplantae</taxon>
        <taxon>Streptophyta</taxon>
        <taxon>Embryophyta</taxon>
        <taxon>Tracheophyta</taxon>
        <taxon>Spermatophyta</taxon>
        <taxon>Magnoliopsida</taxon>
        <taxon>eudicotyledons</taxon>
        <taxon>Gunneridae</taxon>
        <taxon>Pentapetalae</taxon>
        <taxon>rosids</taxon>
        <taxon>fabids</taxon>
        <taxon>Malpighiales</taxon>
        <taxon>Euphorbiaceae</taxon>
        <taxon>Acalyphoideae</taxon>
        <taxon>Acalypheae</taxon>
        <taxon>Ricinus</taxon>
    </lineage>
</organism>
<dbReference type="InParanoid" id="B9TEE5"/>
<dbReference type="AlphaFoldDB" id="B9TEE5"/>
<evidence type="ECO:0000313" key="3">
    <source>
        <dbReference type="Proteomes" id="UP000008311"/>
    </source>
</evidence>
<name>B9TEE5_RICCO</name>
<keyword evidence="3" id="KW-1185">Reference proteome</keyword>
<feature type="region of interest" description="Disordered" evidence="1">
    <location>
        <begin position="179"/>
        <end position="215"/>
    </location>
</feature>
<feature type="non-terminal residue" evidence="2">
    <location>
        <position position="1"/>
    </location>
</feature>
<evidence type="ECO:0000256" key="1">
    <source>
        <dbReference type="SAM" id="MobiDB-lite"/>
    </source>
</evidence>
<reference evidence="3" key="1">
    <citation type="journal article" date="2010" name="Nat. Biotechnol.">
        <title>Draft genome sequence of the oilseed species Ricinus communis.</title>
        <authorList>
            <person name="Chan A.P."/>
            <person name="Crabtree J."/>
            <person name="Zhao Q."/>
            <person name="Lorenzi H."/>
            <person name="Orvis J."/>
            <person name="Puiu D."/>
            <person name="Melake-Berhan A."/>
            <person name="Jones K.M."/>
            <person name="Redman J."/>
            <person name="Chen G."/>
            <person name="Cahoon E.B."/>
            <person name="Gedil M."/>
            <person name="Stanke M."/>
            <person name="Haas B.J."/>
            <person name="Wortman J.R."/>
            <person name="Fraser-Liggett C.M."/>
            <person name="Ravel J."/>
            <person name="Rabinowicz P.D."/>
        </authorList>
    </citation>
    <scope>NUCLEOTIDE SEQUENCE [LARGE SCALE GENOMIC DNA]</scope>
    <source>
        <strain evidence="3">cv. Hale</strain>
    </source>
</reference>
<feature type="compositionally biased region" description="Basic and acidic residues" evidence="1">
    <location>
        <begin position="200"/>
        <end position="215"/>
    </location>
</feature>
<dbReference type="EMBL" id="EQ978967">
    <property type="protein sequence ID" value="EEF25768.1"/>
    <property type="molecule type" value="Genomic_DNA"/>
</dbReference>
<evidence type="ECO:0000313" key="2">
    <source>
        <dbReference type="EMBL" id="EEF25768.1"/>
    </source>
</evidence>
<accession>B9TEE5</accession>
<sequence>RSLHCPGHHVLRAGRERAAQTGAVEPVALVVVGERAAAVEAGGDTRLAGVQLPGVISAGAAPAAIEAEPGVAAFEAGQREGQVASAFAQLGYGEPPVGTAQARLAIAQVARLQRAAQRRRRQRAGDIDTGAQSAAESCIELRQLRRIELYLQARGIAQRAAGRESVGAGRQRQLRNLPVREVGRFGAQRSGQRQLGEAAADVRERDAQAERLAEPAGHLERRRDVRVEAVRPRRQWQRVDIAPALPAGGVEGQRARAAHAALRQCQRQLRRQRAALQRHGSAQRAIAVAPVMQLRMQLAVELFKRAGGLQLGAAHGQHIDADIALDRRGETGLQRERQMVVERAQCGIGLDGEKSGQVGVERQRAQRAAGSCGQWPGQVGAGDGALQRQWIVAAEADAAALGDQRQ</sequence>
<protein>
    <submittedName>
        <fullName evidence="2">Uncharacterized protein</fullName>
    </submittedName>
</protein>
<gene>
    <name evidence="2" type="ORF">RCOM_1865050</name>
</gene>